<dbReference type="RefSeq" id="XP_018663099.2">
    <property type="nucleotide sequence ID" value="XM_018803726.2"/>
</dbReference>
<evidence type="ECO:0000313" key="7">
    <source>
        <dbReference type="Proteomes" id="UP000054821"/>
    </source>
</evidence>
<dbReference type="STRING" id="398673.A0A2P4ZHW0"/>
<keyword evidence="2" id="KW-0378">Hydrolase</keyword>
<gene>
    <name evidence="6" type="ORF">TGAM01_v207207</name>
</gene>
<dbReference type="PROSITE" id="PS51194">
    <property type="entry name" value="HELICASE_CTER"/>
    <property type="match status" value="1"/>
</dbReference>
<dbReference type="Pfam" id="PF00271">
    <property type="entry name" value="Helicase_C"/>
    <property type="match status" value="1"/>
</dbReference>
<sequence>MHSEVPYIPAGCIGISQDESQISRHDWSTLDHRGWLKLSRSDSEAGPGELCLDPRILTSLLAAPKLLSLAQLFHAQWCQLDFCVSTLDEQLGIVRVYLLPDDVQRRSIDRASSALQRERSKVLRYLDYSPCAWKAVKIPVETGGPILANPNTDENDKDISLLELFNAIPSPCPDLDLVKEPYTQDAMYNLMESKVPGLKTELHPYQRRSAALMLQKEVQPGQILDPRLLHLKDTRGSSWYMDHVTGEVLLGPRYYDAVSGGILAEEMGSGKTIMCLALILATMHLPTNPPDFYKQGQPPIRQRIASLADMAASCATRHAVPWRSYFEAWKAQHGYEFTHCNEILSRNPGHYFLPAAKPPRSGRRNAAVTTPPPKKVYLSSASVVIVPNNLLAQWKKEILKHTEGLKVLILGRNDRLPSSHEELLTYDIILFHKSWFEMAVKQSGGISDSILSSIHFKRCIVDEGHILGNSRINKKSNLLIGLDSMYFSSRWVVTGTPSHGLYGVEIPHAPTVTSHADQSNSSTEMEKKDLDRIGAITALYLKARPWANIEIENGDTVADWTKYLMLPKHHPKSQGRFESLESTLNSLIIRHHTSEIKTLLPSVNEKVVILEGSYQDQLSLNLFSMMIVFNSVQSQRTDMDYFFHQRQKKSLLQIVHNLKQASFFGGSFFTADEIAKSVETAEKFLAERKIPISPEDESLLQQAIQFGNLAMHNRLRNLTNLFHETAVSITGFPGNAGASWSLDDTTADGSICTSTSMILSLQSLVYKAARSEEKFNSLLNGDLISEGALERSKLLDAAAPEKSSKSKGKSSSTLAGNTKLGDDSPKKIRSHGINGTEPKTLAVEPSAGHLEQTKITATVSAKLSYLVDCLGKYQEEEKIIVFYENENVAWYLASMLDVLQIQHLIYAKTLSTERRAHYVDTFNHNEKFRVLLMDLSQAAFGLDMREASRIYFINPVLNPQVEAQAIGRARRISQKRPVSVETLVLKNSLDEVILERKKHMSQEEHRQAKSILDVRPIYNWIKNTKVAPMKPSEDDYTLQMAALQTTQAVFGKGFGVVAHPDDGIILDEKQAPNNTPSRHQRPLIVSNMLKRSYDNGPGGGGMTKDVEIYTAPQEEPISHPIRRVRFA</sequence>
<organism evidence="6 7">
    <name type="scientific">Trichoderma gamsii</name>
    <dbReference type="NCBI Taxonomy" id="398673"/>
    <lineage>
        <taxon>Eukaryota</taxon>
        <taxon>Fungi</taxon>
        <taxon>Dikarya</taxon>
        <taxon>Ascomycota</taxon>
        <taxon>Pezizomycotina</taxon>
        <taxon>Sordariomycetes</taxon>
        <taxon>Hypocreomycetidae</taxon>
        <taxon>Hypocreales</taxon>
        <taxon>Hypocreaceae</taxon>
        <taxon>Trichoderma</taxon>
    </lineage>
</organism>
<evidence type="ECO:0000256" key="4">
    <source>
        <dbReference type="SAM" id="MobiDB-lite"/>
    </source>
</evidence>
<feature type="domain" description="Helicase C-terminal" evidence="5">
    <location>
        <begin position="865"/>
        <end position="1025"/>
    </location>
</feature>
<dbReference type="Gene3D" id="3.40.50.300">
    <property type="entry name" value="P-loop containing nucleotide triphosphate hydrolases"/>
    <property type="match status" value="1"/>
</dbReference>
<dbReference type="PANTHER" id="PTHR45626">
    <property type="entry name" value="TRANSCRIPTION TERMINATION FACTOR 2-RELATED"/>
    <property type="match status" value="1"/>
</dbReference>
<dbReference type="GeneID" id="29983809"/>
<accession>A0A2P4ZHW0</accession>
<dbReference type="SMART" id="SM00487">
    <property type="entry name" value="DEXDc"/>
    <property type="match status" value="1"/>
</dbReference>
<dbReference type="AlphaFoldDB" id="A0A2P4ZHW0"/>
<dbReference type="PANTHER" id="PTHR45626:SF51">
    <property type="entry name" value="SNF2-RELATED DOMAIN-CONTAINING PROTEIN"/>
    <property type="match status" value="1"/>
</dbReference>
<protein>
    <recommendedName>
        <fullName evidence="5">Helicase C-terminal domain-containing protein</fullName>
    </recommendedName>
</protein>
<evidence type="ECO:0000259" key="5">
    <source>
        <dbReference type="PROSITE" id="PS51194"/>
    </source>
</evidence>
<dbReference type="GO" id="GO:0005524">
    <property type="term" value="F:ATP binding"/>
    <property type="evidence" value="ECO:0007669"/>
    <property type="project" value="UniProtKB-KW"/>
</dbReference>
<dbReference type="GO" id="GO:0006281">
    <property type="term" value="P:DNA repair"/>
    <property type="evidence" value="ECO:0007669"/>
    <property type="project" value="TreeGrafter"/>
</dbReference>
<dbReference type="EMBL" id="JPDN02000026">
    <property type="protein sequence ID" value="PON23879.1"/>
    <property type="molecule type" value="Genomic_DNA"/>
</dbReference>
<evidence type="ECO:0000313" key="6">
    <source>
        <dbReference type="EMBL" id="PON23879.1"/>
    </source>
</evidence>
<comment type="caution">
    <text evidence="6">The sequence shown here is derived from an EMBL/GenBank/DDBJ whole genome shotgun (WGS) entry which is preliminary data.</text>
</comment>
<dbReference type="Gene3D" id="3.40.50.10810">
    <property type="entry name" value="Tandem AAA-ATPase domain"/>
    <property type="match status" value="2"/>
</dbReference>
<dbReference type="InterPro" id="IPR000330">
    <property type="entry name" value="SNF2_N"/>
</dbReference>
<name>A0A2P4ZHW0_9HYPO</name>
<dbReference type="SUPFAM" id="SSF52540">
    <property type="entry name" value="P-loop containing nucleoside triphosphate hydrolases"/>
    <property type="match status" value="2"/>
</dbReference>
<dbReference type="InterPro" id="IPR038718">
    <property type="entry name" value="SNF2-like_sf"/>
</dbReference>
<reference evidence="6 7" key="1">
    <citation type="journal article" date="2016" name="Genome Announc.">
        <title>Draft Whole-Genome Sequence of Trichoderma gamsii T6085, a Promising Biocontrol Agent of Fusarium Head Blight on Wheat.</title>
        <authorList>
            <person name="Baroncelli R."/>
            <person name="Zapparata A."/>
            <person name="Piaggeschi G."/>
            <person name="Sarrocco S."/>
            <person name="Vannacci G."/>
        </authorList>
    </citation>
    <scope>NUCLEOTIDE SEQUENCE [LARGE SCALE GENOMIC DNA]</scope>
    <source>
        <strain evidence="6 7">T6085</strain>
    </source>
</reference>
<dbReference type="CDD" id="cd18793">
    <property type="entry name" value="SF2_C_SNF"/>
    <property type="match status" value="1"/>
</dbReference>
<feature type="region of interest" description="Disordered" evidence="4">
    <location>
        <begin position="797"/>
        <end position="841"/>
    </location>
</feature>
<dbReference type="Pfam" id="PF00176">
    <property type="entry name" value="SNF2-rel_dom"/>
    <property type="match status" value="1"/>
</dbReference>
<dbReference type="InterPro" id="IPR050628">
    <property type="entry name" value="SNF2_RAD54_helicase_TF"/>
</dbReference>
<dbReference type="InterPro" id="IPR027417">
    <property type="entry name" value="P-loop_NTPase"/>
</dbReference>
<evidence type="ECO:0000256" key="2">
    <source>
        <dbReference type="ARBA" id="ARBA00022801"/>
    </source>
</evidence>
<keyword evidence="3" id="KW-0067">ATP-binding</keyword>
<dbReference type="GO" id="GO:0016787">
    <property type="term" value="F:hydrolase activity"/>
    <property type="evidence" value="ECO:0007669"/>
    <property type="project" value="UniProtKB-KW"/>
</dbReference>
<dbReference type="GO" id="GO:0005634">
    <property type="term" value="C:nucleus"/>
    <property type="evidence" value="ECO:0007669"/>
    <property type="project" value="TreeGrafter"/>
</dbReference>
<dbReference type="InterPro" id="IPR001650">
    <property type="entry name" value="Helicase_C-like"/>
</dbReference>
<dbReference type="Proteomes" id="UP000054821">
    <property type="component" value="Unassembled WGS sequence"/>
</dbReference>
<dbReference type="InterPro" id="IPR049730">
    <property type="entry name" value="SNF2/RAD54-like_C"/>
</dbReference>
<keyword evidence="1" id="KW-0547">Nucleotide-binding</keyword>
<keyword evidence="7" id="KW-1185">Reference proteome</keyword>
<dbReference type="InterPro" id="IPR014001">
    <property type="entry name" value="Helicase_ATP-bd"/>
</dbReference>
<dbReference type="GO" id="GO:0008094">
    <property type="term" value="F:ATP-dependent activity, acting on DNA"/>
    <property type="evidence" value="ECO:0007669"/>
    <property type="project" value="TreeGrafter"/>
</dbReference>
<evidence type="ECO:0000256" key="1">
    <source>
        <dbReference type="ARBA" id="ARBA00022741"/>
    </source>
</evidence>
<evidence type="ECO:0000256" key="3">
    <source>
        <dbReference type="ARBA" id="ARBA00022840"/>
    </source>
</evidence>
<proteinExistence type="predicted"/>